<keyword evidence="2" id="KW-1133">Transmembrane helix</keyword>
<keyword evidence="2" id="KW-0812">Transmembrane</keyword>
<dbReference type="EMBL" id="JBHMQT010000006">
    <property type="protein sequence ID" value="MFC0861852.1"/>
    <property type="molecule type" value="Genomic_DNA"/>
</dbReference>
<protein>
    <submittedName>
        <fullName evidence="3">Uncharacterized protein</fullName>
    </submittedName>
</protein>
<reference evidence="3 4" key="1">
    <citation type="submission" date="2024-09" db="EMBL/GenBank/DDBJ databases">
        <authorList>
            <person name="Sun Q."/>
            <person name="Mori K."/>
        </authorList>
    </citation>
    <scope>NUCLEOTIDE SEQUENCE [LARGE SCALE GENOMIC DNA]</scope>
    <source>
        <strain evidence="3 4">TBRC 1851</strain>
    </source>
</reference>
<evidence type="ECO:0000256" key="2">
    <source>
        <dbReference type="SAM" id="Phobius"/>
    </source>
</evidence>
<sequence>MSKITTGDPNDATRPVRRPQEAPARQQERPRIYREEALREHAAPRPVRLLSPMISGPSFLVLWLVAVAILAAGTVLTVLALRAGAAG</sequence>
<evidence type="ECO:0000256" key="1">
    <source>
        <dbReference type="SAM" id="MobiDB-lite"/>
    </source>
</evidence>
<feature type="region of interest" description="Disordered" evidence="1">
    <location>
        <begin position="1"/>
        <end position="32"/>
    </location>
</feature>
<comment type="caution">
    <text evidence="3">The sequence shown here is derived from an EMBL/GenBank/DDBJ whole genome shotgun (WGS) entry which is preliminary data.</text>
</comment>
<gene>
    <name evidence="3" type="ORF">ACFHYQ_06020</name>
</gene>
<keyword evidence="2" id="KW-0472">Membrane</keyword>
<keyword evidence="4" id="KW-1185">Reference proteome</keyword>
<proteinExistence type="predicted"/>
<feature type="transmembrane region" description="Helical" evidence="2">
    <location>
        <begin position="60"/>
        <end position="81"/>
    </location>
</feature>
<organism evidence="3 4">
    <name type="scientific">Sphaerimonospora cavernae</name>
    <dbReference type="NCBI Taxonomy" id="1740611"/>
    <lineage>
        <taxon>Bacteria</taxon>
        <taxon>Bacillati</taxon>
        <taxon>Actinomycetota</taxon>
        <taxon>Actinomycetes</taxon>
        <taxon>Streptosporangiales</taxon>
        <taxon>Streptosporangiaceae</taxon>
        <taxon>Sphaerimonospora</taxon>
    </lineage>
</organism>
<dbReference type="RefSeq" id="WP_394300070.1">
    <property type="nucleotide sequence ID" value="NZ_JBHMQT010000006.1"/>
</dbReference>
<accession>A0ABV6U064</accession>
<name>A0ABV6U064_9ACTN</name>
<evidence type="ECO:0000313" key="3">
    <source>
        <dbReference type="EMBL" id="MFC0861852.1"/>
    </source>
</evidence>
<dbReference type="Proteomes" id="UP001589870">
    <property type="component" value="Unassembled WGS sequence"/>
</dbReference>
<evidence type="ECO:0000313" key="4">
    <source>
        <dbReference type="Proteomes" id="UP001589870"/>
    </source>
</evidence>